<dbReference type="Proteomes" id="UP000265560">
    <property type="component" value="Chromosome"/>
</dbReference>
<dbReference type="OrthoDB" id="8772754at2"/>
<evidence type="ECO:0000313" key="4">
    <source>
        <dbReference type="Proteomes" id="UP000265560"/>
    </source>
</evidence>
<keyword evidence="4" id="KW-1185">Reference proteome</keyword>
<dbReference type="SFLD" id="SFLDG00358">
    <property type="entry name" value="Main_(cytGST)"/>
    <property type="match status" value="1"/>
</dbReference>
<dbReference type="SFLD" id="SFLDG01150">
    <property type="entry name" value="Main.1:_Beta-like"/>
    <property type="match status" value="1"/>
</dbReference>
<dbReference type="AlphaFoldDB" id="A0A385Z0Y1"/>
<dbReference type="KEGG" id="pcav:D3880_02250"/>
<dbReference type="InterPro" id="IPR036249">
    <property type="entry name" value="Thioredoxin-like_sf"/>
</dbReference>
<feature type="domain" description="GST C-terminal" evidence="2">
    <location>
        <begin position="84"/>
        <end position="208"/>
    </location>
</feature>
<dbReference type="PROSITE" id="PS50405">
    <property type="entry name" value="GST_CTER"/>
    <property type="match status" value="1"/>
</dbReference>
<dbReference type="InterPro" id="IPR004046">
    <property type="entry name" value="GST_C"/>
</dbReference>
<reference evidence="4" key="1">
    <citation type="submission" date="2018-09" db="EMBL/GenBank/DDBJ databases">
        <authorList>
            <person name="Zhu H."/>
        </authorList>
    </citation>
    <scope>NUCLEOTIDE SEQUENCE [LARGE SCALE GENOMIC DNA]</scope>
    <source>
        <strain evidence="4">K2W31S-8</strain>
    </source>
</reference>
<dbReference type="PROSITE" id="PS50404">
    <property type="entry name" value="GST_NTER"/>
    <property type="match status" value="1"/>
</dbReference>
<dbReference type="SUPFAM" id="SSF47616">
    <property type="entry name" value="GST C-terminal domain-like"/>
    <property type="match status" value="1"/>
</dbReference>
<proteinExistence type="predicted"/>
<evidence type="ECO:0000313" key="3">
    <source>
        <dbReference type="EMBL" id="AYC31282.1"/>
    </source>
</evidence>
<dbReference type="CDD" id="cd03188">
    <property type="entry name" value="GST_C_Beta"/>
    <property type="match status" value="1"/>
</dbReference>
<gene>
    <name evidence="3" type="ORF">D3880_02250</name>
</gene>
<dbReference type="EMBL" id="CP032419">
    <property type="protein sequence ID" value="AYC31282.1"/>
    <property type="molecule type" value="Genomic_DNA"/>
</dbReference>
<dbReference type="Pfam" id="PF00043">
    <property type="entry name" value="GST_C"/>
    <property type="match status" value="1"/>
</dbReference>
<name>A0A385Z0Y1_9PSED</name>
<dbReference type="InterPro" id="IPR036282">
    <property type="entry name" value="Glutathione-S-Trfase_C_sf"/>
</dbReference>
<dbReference type="PANTHER" id="PTHR44051">
    <property type="entry name" value="GLUTATHIONE S-TRANSFERASE-RELATED"/>
    <property type="match status" value="1"/>
</dbReference>
<evidence type="ECO:0000259" key="1">
    <source>
        <dbReference type="PROSITE" id="PS50404"/>
    </source>
</evidence>
<dbReference type="GO" id="GO:0016740">
    <property type="term" value="F:transferase activity"/>
    <property type="evidence" value="ECO:0007669"/>
    <property type="project" value="UniProtKB-KW"/>
</dbReference>
<feature type="domain" description="GST N-terminal" evidence="1">
    <location>
        <begin position="1"/>
        <end position="78"/>
    </location>
</feature>
<dbReference type="Pfam" id="PF13409">
    <property type="entry name" value="GST_N_2"/>
    <property type="match status" value="1"/>
</dbReference>
<organism evidence="3 4">
    <name type="scientific">Pseudomonas cavernae</name>
    <dbReference type="NCBI Taxonomy" id="2320867"/>
    <lineage>
        <taxon>Bacteria</taxon>
        <taxon>Pseudomonadati</taxon>
        <taxon>Pseudomonadota</taxon>
        <taxon>Gammaproteobacteria</taxon>
        <taxon>Pseudomonadales</taxon>
        <taxon>Pseudomonadaceae</taxon>
        <taxon>Pseudomonas</taxon>
    </lineage>
</organism>
<sequence>MSVLYITPGTCAQAAHILLRELDLPIGIEMVPLRTPDSPIHRINPLGRVPALVVDEDTLITENSAILPYLADLKPDSGLFAAVGSPERAQIQSWIGYLTFDVHAGCFRPFFRPDRYSADASVHPGIRAQAIEQLYLALAHVDRHLQGRQWLVAERYTIADLYLCMFVSWLPRLGNTERFADLHNLARLQAAFQARPATRQALDFEAAR</sequence>
<keyword evidence="3" id="KW-0808">Transferase</keyword>
<dbReference type="Gene3D" id="3.40.30.10">
    <property type="entry name" value="Glutaredoxin"/>
    <property type="match status" value="1"/>
</dbReference>
<dbReference type="CDD" id="cd03057">
    <property type="entry name" value="GST_N_Beta"/>
    <property type="match status" value="1"/>
</dbReference>
<dbReference type="SFLD" id="SFLDS00019">
    <property type="entry name" value="Glutathione_Transferase_(cytos"/>
    <property type="match status" value="1"/>
</dbReference>
<dbReference type="InterPro" id="IPR040079">
    <property type="entry name" value="Glutathione_S-Trfase"/>
</dbReference>
<dbReference type="InterPro" id="IPR004045">
    <property type="entry name" value="Glutathione_S-Trfase_N"/>
</dbReference>
<dbReference type="InterPro" id="IPR010987">
    <property type="entry name" value="Glutathione-S-Trfase_C-like"/>
</dbReference>
<dbReference type="Gene3D" id="1.20.1050.10">
    <property type="match status" value="1"/>
</dbReference>
<evidence type="ECO:0000259" key="2">
    <source>
        <dbReference type="PROSITE" id="PS50405"/>
    </source>
</evidence>
<dbReference type="SUPFAM" id="SSF52833">
    <property type="entry name" value="Thioredoxin-like"/>
    <property type="match status" value="1"/>
</dbReference>
<accession>A0A385Z0Y1</accession>
<protein>
    <submittedName>
        <fullName evidence="3">Glutathione S-transferase</fullName>
    </submittedName>
</protein>
<dbReference type="PANTHER" id="PTHR44051:SF8">
    <property type="entry name" value="GLUTATHIONE S-TRANSFERASE GSTA"/>
    <property type="match status" value="1"/>
</dbReference>